<gene>
    <name evidence="3" type="ORF">HK099_006544</name>
</gene>
<dbReference type="InterPro" id="IPR029057">
    <property type="entry name" value="PRTase-like"/>
</dbReference>
<dbReference type="AlphaFoldDB" id="A0AAD5TY64"/>
<keyword evidence="2" id="KW-0545">Nucleotide biosynthesis</keyword>
<dbReference type="GO" id="GO:0006015">
    <property type="term" value="P:5-phosphoribose 1-diphosphate biosynthetic process"/>
    <property type="evidence" value="ECO:0007669"/>
    <property type="project" value="TreeGrafter"/>
</dbReference>
<dbReference type="CDD" id="cd06223">
    <property type="entry name" value="PRTases_typeI"/>
    <property type="match status" value="1"/>
</dbReference>
<dbReference type="GO" id="GO:0006164">
    <property type="term" value="P:purine nucleotide biosynthetic process"/>
    <property type="evidence" value="ECO:0007669"/>
    <property type="project" value="TreeGrafter"/>
</dbReference>
<evidence type="ECO:0008006" key="5">
    <source>
        <dbReference type="Google" id="ProtNLM"/>
    </source>
</evidence>
<dbReference type="GO" id="GO:0005524">
    <property type="term" value="F:ATP binding"/>
    <property type="evidence" value="ECO:0007669"/>
    <property type="project" value="TreeGrafter"/>
</dbReference>
<evidence type="ECO:0000313" key="4">
    <source>
        <dbReference type="Proteomes" id="UP001211065"/>
    </source>
</evidence>
<dbReference type="GO" id="GO:0004749">
    <property type="term" value="F:ribose phosphate diphosphokinase activity"/>
    <property type="evidence" value="ECO:0007669"/>
    <property type="project" value="TreeGrafter"/>
</dbReference>
<dbReference type="SUPFAM" id="SSF53271">
    <property type="entry name" value="PRTase-like"/>
    <property type="match status" value="2"/>
</dbReference>
<organism evidence="3 4">
    <name type="scientific">Clydaea vesicula</name>
    <dbReference type="NCBI Taxonomy" id="447962"/>
    <lineage>
        <taxon>Eukaryota</taxon>
        <taxon>Fungi</taxon>
        <taxon>Fungi incertae sedis</taxon>
        <taxon>Chytridiomycota</taxon>
        <taxon>Chytridiomycota incertae sedis</taxon>
        <taxon>Chytridiomycetes</taxon>
        <taxon>Lobulomycetales</taxon>
        <taxon>Lobulomycetaceae</taxon>
        <taxon>Clydaea</taxon>
    </lineage>
</organism>
<dbReference type="GO" id="GO:0000287">
    <property type="term" value="F:magnesium ion binding"/>
    <property type="evidence" value="ECO:0007669"/>
    <property type="project" value="InterPro"/>
</dbReference>
<dbReference type="NCBIfam" id="TIGR01251">
    <property type="entry name" value="ribP_PPkin"/>
    <property type="match status" value="1"/>
</dbReference>
<dbReference type="EMBL" id="JADGJW010000571">
    <property type="protein sequence ID" value="KAJ3215083.1"/>
    <property type="molecule type" value="Genomic_DNA"/>
</dbReference>
<dbReference type="InterPro" id="IPR000836">
    <property type="entry name" value="PRTase_dom"/>
</dbReference>
<dbReference type="Gene3D" id="3.40.50.2020">
    <property type="match status" value="2"/>
</dbReference>
<dbReference type="FunFam" id="3.40.50.2020:FF:000014">
    <property type="entry name" value="Ribose-phosphate pyrophosphokinase 1"/>
    <property type="match status" value="1"/>
</dbReference>
<dbReference type="FunFam" id="3.40.50.2020:FF:000043">
    <property type="entry name" value="Ribose-phosphate pyrophosphokinase 1"/>
    <property type="match status" value="1"/>
</dbReference>
<dbReference type="InterPro" id="IPR005946">
    <property type="entry name" value="Rib-P_diPkinase"/>
</dbReference>
<dbReference type="Proteomes" id="UP001211065">
    <property type="component" value="Unassembled WGS sequence"/>
</dbReference>
<accession>A0AAD5TY64</accession>
<dbReference type="PANTHER" id="PTHR10210">
    <property type="entry name" value="RIBOSE-PHOSPHATE DIPHOSPHOKINASE FAMILY MEMBER"/>
    <property type="match status" value="1"/>
</dbReference>
<sequence>MVNAAKAHSVVANMLKVAGVDHIITMDLHSSQMQGFFSYPSDNLLSEPGFTRYIRENFDTSNCVIVSKNAGGTKRVTSLADRLNAEFAMIHRERYHIEQSQKQTDDDEGKIETRLTLVGDVKGKICFLIDDIIDGTHSFLDACKHLKTCEASRVIILAVHGILSGDGLKEIQECEDVDEVITTNTYPMKESTKALSNKLTIMDISGVFAEAIRRTHNGESISYLFHTAI</sequence>
<evidence type="ECO:0000256" key="1">
    <source>
        <dbReference type="ARBA" id="ARBA00006478"/>
    </source>
</evidence>
<proteinExistence type="inferred from homology"/>
<dbReference type="Pfam" id="PF14572">
    <property type="entry name" value="Pribosyl_synth"/>
    <property type="match status" value="1"/>
</dbReference>
<dbReference type="GO" id="GO:0005737">
    <property type="term" value="C:cytoplasm"/>
    <property type="evidence" value="ECO:0007669"/>
    <property type="project" value="TreeGrafter"/>
</dbReference>
<name>A0AAD5TY64_9FUNG</name>
<comment type="similarity">
    <text evidence="1">Belongs to the ribose-phosphate pyrophosphokinase family.</text>
</comment>
<evidence type="ECO:0000313" key="3">
    <source>
        <dbReference type="EMBL" id="KAJ3215083.1"/>
    </source>
</evidence>
<keyword evidence="4" id="KW-1185">Reference proteome</keyword>
<dbReference type="GO" id="GO:0002189">
    <property type="term" value="C:ribose phosphate diphosphokinase complex"/>
    <property type="evidence" value="ECO:0007669"/>
    <property type="project" value="TreeGrafter"/>
</dbReference>
<protein>
    <recommendedName>
        <fullName evidence="5">Ribose-phosphate diphosphokinase</fullName>
    </recommendedName>
</protein>
<evidence type="ECO:0000256" key="2">
    <source>
        <dbReference type="ARBA" id="ARBA00022727"/>
    </source>
</evidence>
<dbReference type="PANTHER" id="PTHR10210:SF57">
    <property type="entry name" value="RIBOSE-PHOSPHATE DIPHOSPHOKINASE"/>
    <property type="match status" value="1"/>
</dbReference>
<comment type="caution">
    <text evidence="3">The sequence shown here is derived from an EMBL/GenBank/DDBJ whole genome shotgun (WGS) entry which is preliminary data.</text>
</comment>
<reference evidence="3" key="1">
    <citation type="submission" date="2020-05" db="EMBL/GenBank/DDBJ databases">
        <title>Phylogenomic resolution of chytrid fungi.</title>
        <authorList>
            <person name="Stajich J.E."/>
            <person name="Amses K."/>
            <person name="Simmons R."/>
            <person name="Seto K."/>
            <person name="Myers J."/>
            <person name="Bonds A."/>
            <person name="Quandt C.A."/>
            <person name="Barry K."/>
            <person name="Liu P."/>
            <person name="Grigoriev I."/>
            <person name="Longcore J.E."/>
            <person name="James T.Y."/>
        </authorList>
    </citation>
    <scope>NUCLEOTIDE SEQUENCE</scope>
    <source>
        <strain evidence="3">JEL0476</strain>
    </source>
</reference>